<evidence type="ECO:0000313" key="3">
    <source>
        <dbReference type="WBParaSite" id="SSLN_0001359501-mRNA-1"/>
    </source>
</evidence>
<dbReference type="PANTHER" id="PTHR13593:SF113">
    <property type="entry name" value="SI:DKEY-266F7.9"/>
    <property type="match status" value="1"/>
</dbReference>
<dbReference type="Gene3D" id="3.20.20.190">
    <property type="entry name" value="Phosphatidylinositol (PI) phosphodiesterase"/>
    <property type="match status" value="1"/>
</dbReference>
<reference evidence="1 2" key="2">
    <citation type="submission" date="2018-11" db="EMBL/GenBank/DDBJ databases">
        <authorList>
            <consortium name="Pathogen Informatics"/>
        </authorList>
    </citation>
    <scope>NUCLEOTIDE SEQUENCE [LARGE SCALE GENOMIC DNA]</scope>
    <source>
        <strain evidence="1 2">NST_G2</strain>
    </source>
</reference>
<dbReference type="GO" id="GO:0008081">
    <property type="term" value="F:phosphoric diester hydrolase activity"/>
    <property type="evidence" value="ECO:0007669"/>
    <property type="project" value="InterPro"/>
</dbReference>
<dbReference type="InterPro" id="IPR017946">
    <property type="entry name" value="PLC-like_Pdiesterase_TIM-brl"/>
</dbReference>
<dbReference type="STRING" id="70667.A0A183T9E6"/>
<sequence length="295" mass="32569">MRATPTHASQHSSDSSLLSPDGDAYQLLKVMGDLGRKLSAKWARAQDANLTEQLTAGLRYFDLRVLQTGSIESDSLRVGSAAICPGTFYFVHGQFAREVTSELFNVRTFLRENPKEVVILDFNHIYQCDDASALRLQTLVKQVFPGMLAPHTGSIPSLNELWSTGHQVICIFHCGPCIPEVWPAGCIQSPWPNTTDVDKLFQFLDANGPVDDNTFHVSQNILTPDAAFVFANLSKGLDSLAEPAGVRTMQWLRQRKAAPLGQSRRLNIVIVDFAVRALPDFARTVISLNTTQPMS</sequence>
<evidence type="ECO:0000313" key="2">
    <source>
        <dbReference type="Proteomes" id="UP000275846"/>
    </source>
</evidence>
<dbReference type="PANTHER" id="PTHR13593">
    <property type="match status" value="1"/>
</dbReference>
<organism evidence="3">
    <name type="scientific">Schistocephalus solidus</name>
    <name type="common">Tapeworm</name>
    <dbReference type="NCBI Taxonomy" id="70667"/>
    <lineage>
        <taxon>Eukaryota</taxon>
        <taxon>Metazoa</taxon>
        <taxon>Spiralia</taxon>
        <taxon>Lophotrochozoa</taxon>
        <taxon>Platyhelminthes</taxon>
        <taxon>Cestoda</taxon>
        <taxon>Eucestoda</taxon>
        <taxon>Diphyllobothriidea</taxon>
        <taxon>Diphyllobothriidae</taxon>
        <taxon>Schistocephalus</taxon>
    </lineage>
</organism>
<dbReference type="EMBL" id="UYSU01037792">
    <property type="protein sequence ID" value="VDL99479.1"/>
    <property type="molecule type" value="Genomic_DNA"/>
</dbReference>
<gene>
    <name evidence="1" type="ORF">SSLN_LOCUS13094</name>
</gene>
<dbReference type="Proteomes" id="UP000275846">
    <property type="component" value="Unassembled WGS sequence"/>
</dbReference>
<dbReference type="WBParaSite" id="SSLN_0001359501-mRNA-1">
    <property type="protein sequence ID" value="SSLN_0001359501-mRNA-1"/>
    <property type="gene ID" value="SSLN_0001359501"/>
</dbReference>
<proteinExistence type="predicted"/>
<dbReference type="InterPro" id="IPR051057">
    <property type="entry name" value="PI-PLC_domain"/>
</dbReference>
<protein>
    <submittedName>
        <fullName evidence="3">PI-PLC X domain-containing protein 3</fullName>
    </submittedName>
</protein>
<reference evidence="3" key="1">
    <citation type="submission" date="2016-06" db="UniProtKB">
        <authorList>
            <consortium name="WormBaseParasite"/>
        </authorList>
    </citation>
    <scope>IDENTIFICATION</scope>
</reference>
<accession>A0A183T9E6</accession>
<dbReference type="OrthoDB" id="1046782at2759"/>
<dbReference type="AlphaFoldDB" id="A0A183T9E6"/>
<name>A0A183T9E6_SCHSO</name>
<dbReference type="SUPFAM" id="SSF51695">
    <property type="entry name" value="PLC-like phosphodiesterases"/>
    <property type="match status" value="1"/>
</dbReference>
<keyword evidence="2" id="KW-1185">Reference proteome</keyword>
<evidence type="ECO:0000313" key="1">
    <source>
        <dbReference type="EMBL" id="VDL99479.1"/>
    </source>
</evidence>
<dbReference type="GO" id="GO:0006629">
    <property type="term" value="P:lipid metabolic process"/>
    <property type="evidence" value="ECO:0007669"/>
    <property type="project" value="InterPro"/>
</dbReference>